<sequence length="176" mass="20172">MLIRQATLQDIPKIAQLERQHLSDELDGDSATMTGQSYSANDLNKILNTGWIVVAEIDTRIIGYVIAGSWHFFTQFSIYKHIVKQLSNTGFNGVNLNESNSCQYGPIWIASIHRGQGIFEKLVDKVRQLSRKKYSHMVTFIAEANQHSYFAHTKKGQMQIIDFFDFDNQGYYLLCD</sequence>
<dbReference type="Pfam" id="PF00583">
    <property type="entry name" value="Acetyltransf_1"/>
    <property type="match status" value="1"/>
</dbReference>
<dbReference type="PROSITE" id="PS51186">
    <property type="entry name" value="GNAT"/>
    <property type="match status" value="1"/>
</dbReference>
<proteinExistence type="predicted"/>
<organism evidence="2 3">
    <name type="scientific">Parashewanella spongiae</name>
    <dbReference type="NCBI Taxonomy" id="342950"/>
    <lineage>
        <taxon>Bacteria</taxon>
        <taxon>Pseudomonadati</taxon>
        <taxon>Pseudomonadota</taxon>
        <taxon>Gammaproteobacteria</taxon>
        <taxon>Alteromonadales</taxon>
        <taxon>Shewanellaceae</taxon>
        <taxon>Parashewanella</taxon>
    </lineage>
</organism>
<dbReference type="RefSeq" id="WP_121853053.1">
    <property type="nucleotide sequence ID" value="NZ_CP037952.1"/>
</dbReference>
<reference evidence="2 3" key="1">
    <citation type="submission" date="2018-09" db="EMBL/GenBank/DDBJ databases">
        <title>Phylogeny of the Shewanellaceae, and recommendation for two new genera, Pseudoshewanella and Parashewanella.</title>
        <authorList>
            <person name="Wang G."/>
        </authorList>
    </citation>
    <scope>NUCLEOTIDE SEQUENCE [LARGE SCALE GENOMIC DNA]</scope>
    <source>
        <strain evidence="2 3">KCTC 22492</strain>
    </source>
</reference>
<dbReference type="InterPro" id="IPR000182">
    <property type="entry name" value="GNAT_dom"/>
</dbReference>
<accession>A0A3A6TXN3</accession>
<keyword evidence="3" id="KW-1185">Reference proteome</keyword>
<gene>
    <name evidence="2" type="ORF">D5R81_07600</name>
</gene>
<name>A0A3A6TXN3_9GAMM</name>
<dbReference type="OrthoDB" id="5109343at2"/>
<protein>
    <submittedName>
        <fullName evidence="2">GNAT family N-acetyltransferase</fullName>
    </submittedName>
</protein>
<evidence type="ECO:0000259" key="1">
    <source>
        <dbReference type="PROSITE" id="PS51186"/>
    </source>
</evidence>
<feature type="domain" description="N-acetyltransferase" evidence="1">
    <location>
        <begin position="1"/>
        <end position="176"/>
    </location>
</feature>
<dbReference type="SUPFAM" id="SSF55729">
    <property type="entry name" value="Acyl-CoA N-acyltransferases (Nat)"/>
    <property type="match status" value="1"/>
</dbReference>
<dbReference type="InterPro" id="IPR016181">
    <property type="entry name" value="Acyl_CoA_acyltransferase"/>
</dbReference>
<evidence type="ECO:0000313" key="3">
    <source>
        <dbReference type="Proteomes" id="UP000273022"/>
    </source>
</evidence>
<evidence type="ECO:0000313" key="2">
    <source>
        <dbReference type="EMBL" id="RJY17839.1"/>
    </source>
</evidence>
<dbReference type="AlphaFoldDB" id="A0A3A6TXN3"/>
<dbReference type="Proteomes" id="UP000273022">
    <property type="component" value="Unassembled WGS sequence"/>
</dbReference>
<keyword evidence="2" id="KW-0808">Transferase</keyword>
<dbReference type="EMBL" id="QYYH01000036">
    <property type="protein sequence ID" value="RJY17839.1"/>
    <property type="molecule type" value="Genomic_DNA"/>
</dbReference>
<dbReference type="GO" id="GO:0016747">
    <property type="term" value="F:acyltransferase activity, transferring groups other than amino-acyl groups"/>
    <property type="evidence" value="ECO:0007669"/>
    <property type="project" value="InterPro"/>
</dbReference>
<dbReference type="Gene3D" id="3.40.630.30">
    <property type="match status" value="1"/>
</dbReference>
<comment type="caution">
    <text evidence="2">The sequence shown here is derived from an EMBL/GenBank/DDBJ whole genome shotgun (WGS) entry which is preliminary data.</text>
</comment>